<comment type="caution">
    <text evidence="3">The sequence shown here is derived from an EMBL/GenBank/DDBJ whole genome shotgun (WGS) entry which is preliminary data.</text>
</comment>
<evidence type="ECO:0000256" key="1">
    <source>
        <dbReference type="SAM" id="Phobius"/>
    </source>
</evidence>
<reference evidence="3 4" key="1">
    <citation type="submission" date="2016-07" db="EMBL/GenBank/DDBJ databases">
        <title>Pervasive Adenine N6-methylation of Active Genes in Fungi.</title>
        <authorList>
            <consortium name="DOE Joint Genome Institute"/>
            <person name="Mondo S.J."/>
            <person name="Dannebaum R.O."/>
            <person name="Kuo R.C."/>
            <person name="Labutti K."/>
            <person name="Haridas S."/>
            <person name="Kuo A."/>
            <person name="Salamov A."/>
            <person name="Ahrendt S.R."/>
            <person name="Lipzen A."/>
            <person name="Sullivan W."/>
            <person name="Andreopoulos W.B."/>
            <person name="Clum A."/>
            <person name="Lindquist E."/>
            <person name="Daum C."/>
            <person name="Ramamoorthy G.K."/>
            <person name="Gryganskyi A."/>
            <person name="Culley D."/>
            <person name="Magnuson J.K."/>
            <person name="James T.Y."/>
            <person name="O'Malley M.A."/>
            <person name="Stajich J.E."/>
            <person name="Spatafora J.W."/>
            <person name="Visel A."/>
            <person name="Grigoriev I.V."/>
        </authorList>
    </citation>
    <scope>NUCLEOTIDE SEQUENCE [LARGE SCALE GENOMIC DNA]</scope>
    <source>
        <strain evidence="3 4">CBS 115471</strain>
    </source>
</reference>
<accession>A0A1Y1ZXW0</accession>
<feature type="transmembrane region" description="Helical" evidence="1">
    <location>
        <begin position="6"/>
        <end position="28"/>
    </location>
</feature>
<feature type="non-terminal residue" evidence="3">
    <location>
        <position position="1"/>
    </location>
</feature>
<keyword evidence="1" id="KW-1133">Transmembrane helix</keyword>
<evidence type="ECO:0000313" key="3">
    <source>
        <dbReference type="EMBL" id="ORY15044.1"/>
    </source>
</evidence>
<feature type="non-terminal residue" evidence="3">
    <location>
        <position position="181"/>
    </location>
</feature>
<dbReference type="PANTHER" id="PTHR38794">
    <property type="entry name" value="INTEGRAL MEMBRANE PROTEIN"/>
    <property type="match status" value="1"/>
</dbReference>
<keyword evidence="4" id="KW-1185">Reference proteome</keyword>
<feature type="domain" description="Rhodopsin" evidence="2">
    <location>
        <begin position="2"/>
        <end position="172"/>
    </location>
</feature>
<feature type="transmembrane region" description="Helical" evidence="1">
    <location>
        <begin position="77"/>
        <end position="100"/>
    </location>
</feature>
<name>A0A1Y1ZXW0_9PLEO</name>
<proteinExistence type="predicted"/>
<gene>
    <name evidence="3" type="ORF">BCR34DRAFT_448714</name>
</gene>
<keyword evidence="1" id="KW-0472">Membrane</keyword>
<sequence>AIYVFTILFILGQFFAKVSIINFVMALSPYRSHRVLSWGFIAVACIWMVTSVFGFAFQCTSPHPWKFINHDCIDRVAFYAFVEAFNAILDTGLAIFPSAVIYGTQLAFKHKAIAICFFMSRIFVVIASVAQLVVIYSQAEDPFLSWTFALLVMIIQSLGIITACGPYLKPFLDGVNSGMIG</sequence>
<keyword evidence="1" id="KW-0812">Transmembrane</keyword>
<dbReference type="Proteomes" id="UP000193144">
    <property type="component" value="Unassembled WGS sequence"/>
</dbReference>
<feature type="transmembrane region" description="Helical" evidence="1">
    <location>
        <begin position="35"/>
        <end position="57"/>
    </location>
</feature>
<organism evidence="3 4">
    <name type="scientific">Clohesyomyces aquaticus</name>
    <dbReference type="NCBI Taxonomy" id="1231657"/>
    <lineage>
        <taxon>Eukaryota</taxon>
        <taxon>Fungi</taxon>
        <taxon>Dikarya</taxon>
        <taxon>Ascomycota</taxon>
        <taxon>Pezizomycotina</taxon>
        <taxon>Dothideomycetes</taxon>
        <taxon>Pleosporomycetidae</taxon>
        <taxon>Pleosporales</taxon>
        <taxon>Lindgomycetaceae</taxon>
        <taxon>Clohesyomyces</taxon>
    </lineage>
</organism>
<evidence type="ECO:0000313" key="4">
    <source>
        <dbReference type="Proteomes" id="UP000193144"/>
    </source>
</evidence>
<dbReference type="PANTHER" id="PTHR38794:SF1">
    <property type="entry name" value="INTEGRAL MEMBRANE PROTEIN"/>
    <property type="match status" value="1"/>
</dbReference>
<dbReference type="Pfam" id="PF20684">
    <property type="entry name" value="Fung_rhodopsin"/>
    <property type="match status" value="1"/>
</dbReference>
<dbReference type="InterPro" id="IPR049326">
    <property type="entry name" value="Rhodopsin_dom_fungi"/>
</dbReference>
<dbReference type="STRING" id="1231657.A0A1Y1ZXW0"/>
<dbReference type="AlphaFoldDB" id="A0A1Y1ZXW0"/>
<protein>
    <recommendedName>
        <fullName evidence="2">Rhodopsin domain-containing protein</fullName>
    </recommendedName>
</protein>
<evidence type="ECO:0000259" key="2">
    <source>
        <dbReference type="Pfam" id="PF20684"/>
    </source>
</evidence>
<dbReference type="EMBL" id="MCFA01000028">
    <property type="protein sequence ID" value="ORY15044.1"/>
    <property type="molecule type" value="Genomic_DNA"/>
</dbReference>
<dbReference type="OrthoDB" id="3918601at2759"/>
<feature type="transmembrane region" description="Helical" evidence="1">
    <location>
        <begin position="112"/>
        <end position="137"/>
    </location>
</feature>
<feature type="transmembrane region" description="Helical" evidence="1">
    <location>
        <begin position="143"/>
        <end position="168"/>
    </location>
</feature>